<reference evidence="2 3" key="2">
    <citation type="submission" date="2018-06" db="EMBL/GenBank/DDBJ databases">
        <title>Comparative genomics of rhizobia nodulating Arachis hypogaea in China.</title>
        <authorList>
            <person name="Li Y."/>
        </authorList>
    </citation>
    <scope>NUCLEOTIDE SEQUENCE [LARGE SCALE GENOMIC DNA]</scope>
    <source>
        <strain evidence="2 3">CCBAU 51658</strain>
    </source>
</reference>
<organism evidence="1 4">
    <name type="scientific">Bradyrhizobium guangdongense</name>
    <dbReference type="NCBI Taxonomy" id="1325090"/>
    <lineage>
        <taxon>Bacteria</taxon>
        <taxon>Pseudomonadati</taxon>
        <taxon>Pseudomonadota</taxon>
        <taxon>Alphaproteobacteria</taxon>
        <taxon>Hyphomicrobiales</taxon>
        <taxon>Nitrobacteraceae</taxon>
        <taxon>Bradyrhizobium</taxon>
    </lineage>
</organism>
<evidence type="ECO:0000313" key="1">
    <source>
        <dbReference type="EMBL" id="GGI32892.1"/>
    </source>
</evidence>
<reference evidence="1" key="3">
    <citation type="submission" date="2022-12" db="EMBL/GenBank/DDBJ databases">
        <authorList>
            <person name="Sun Q."/>
            <person name="Zhou Y."/>
        </authorList>
    </citation>
    <scope>NUCLEOTIDE SEQUENCE</scope>
    <source>
        <strain evidence="1">CGMCC 1.15034</strain>
    </source>
</reference>
<evidence type="ECO:0000313" key="2">
    <source>
        <dbReference type="EMBL" id="QOZ59411.1"/>
    </source>
</evidence>
<gene>
    <name evidence="1" type="ORF">GCM10010987_71670</name>
    <name evidence="2" type="ORF">XH86_12230</name>
</gene>
<dbReference type="Proteomes" id="UP000625079">
    <property type="component" value="Unassembled WGS sequence"/>
</dbReference>
<sequence length="77" mass="8462">MRAIGLIIVGMFAGLAWSVEAKQCPADPFLASKTIWNWGEFRTGEVRTGVHPCGRKMTCIGGKISGNVIIKRSCHWD</sequence>
<name>A0AA87WF94_9BRAD</name>
<protein>
    <submittedName>
        <fullName evidence="1">Uncharacterized protein</fullName>
    </submittedName>
</protein>
<dbReference type="AlphaFoldDB" id="A0AA87WF94"/>
<dbReference type="EMBL" id="CP030057">
    <property type="protein sequence ID" value="QOZ59411.1"/>
    <property type="molecule type" value="Genomic_DNA"/>
</dbReference>
<dbReference type="EMBL" id="BMHC01000027">
    <property type="protein sequence ID" value="GGI32892.1"/>
    <property type="molecule type" value="Genomic_DNA"/>
</dbReference>
<reference evidence="1" key="1">
    <citation type="journal article" date="2014" name="Int. J. Syst. Evol. Microbiol.">
        <title>Complete genome sequence of Corynebacterium casei LMG S-19264T (=DSM 44701T), isolated from a smear-ripened cheese.</title>
        <authorList>
            <consortium name="US DOE Joint Genome Institute (JGI-PGF)"/>
            <person name="Walter F."/>
            <person name="Albersmeier A."/>
            <person name="Kalinowski J."/>
            <person name="Ruckert C."/>
        </authorList>
    </citation>
    <scope>NUCLEOTIDE SEQUENCE</scope>
    <source>
        <strain evidence="1">CGMCC 1.15034</strain>
    </source>
</reference>
<evidence type="ECO:0000313" key="4">
    <source>
        <dbReference type="Proteomes" id="UP000625079"/>
    </source>
</evidence>
<accession>A0AA87WF94</accession>
<keyword evidence="3" id="KW-1185">Reference proteome</keyword>
<evidence type="ECO:0000313" key="3">
    <source>
        <dbReference type="Proteomes" id="UP000593880"/>
    </source>
</evidence>
<dbReference type="Proteomes" id="UP000593880">
    <property type="component" value="Chromosome"/>
</dbReference>
<proteinExistence type="predicted"/>